<reference evidence="2" key="1">
    <citation type="submission" date="2013-08" db="EMBL/GenBank/DDBJ databases">
        <authorList>
            <person name="Mendez C."/>
            <person name="Richter M."/>
            <person name="Ferrer M."/>
            <person name="Sanchez J."/>
        </authorList>
    </citation>
    <scope>NUCLEOTIDE SEQUENCE</scope>
</reference>
<protein>
    <submittedName>
        <fullName evidence="2">Integrase catalytic region</fullName>
    </submittedName>
</protein>
<organism evidence="2">
    <name type="scientific">mine drainage metagenome</name>
    <dbReference type="NCBI Taxonomy" id="410659"/>
    <lineage>
        <taxon>unclassified sequences</taxon>
        <taxon>metagenomes</taxon>
        <taxon>ecological metagenomes</taxon>
    </lineage>
</organism>
<proteinExistence type="predicted"/>
<gene>
    <name evidence="2" type="ORF">B1B_10957</name>
</gene>
<dbReference type="InterPro" id="IPR012337">
    <property type="entry name" value="RNaseH-like_sf"/>
</dbReference>
<reference evidence="2" key="2">
    <citation type="journal article" date="2014" name="ISME J.">
        <title>Microbial stratification in low pH oxic and suboxic macroscopic growths along an acid mine drainage.</title>
        <authorList>
            <person name="Mendez-Garcia C."/>
            <person name="Mesa V."/>
            <person name="Sprenger R.R."/>
            <person name="Richter M."/>
            <person name="Diez M.S."/>
            <person name="Solano J."/>
            <person name="Bargiela R."/>
            <person name="Golyshina O.V."/>
            <person name="Manteca A."/>
            <person name="Ramos J.L."/>
            <person name="Gallego J.R."/>
            <person name="Llorente I."/>
            <person name="Martins Dos Santos V.A."/>
            <person name="Jensen O.N."/>
            <person name="Pelaez A.I."/>
            <person name="Sanchez J."/>
            <person name="Ferrer M."/>
        </authorList>
    </citation>
    <scope>NUCLEOTIDE SEQUENCE</scope>
</reference>
<accession>T0ZTN4</accession>
<dbReference type="AlphaFoldDB" id="T0ZTN4"/>
<evidence type="ECO:0000256" key="1">
    <source>
        <dbReference type="SAM" id="MobiDB-lite"/>
    </source>
</evidence>
<feature type="region of interest" description="Disordered" evidence="1">
    <location>
        <begin position="1"/>
        <end position="24"/>
    </location>
</feature>
<dbReference type="EMBL" id="AUZY01007083">
    <property type="protein sequence ID" value="EQD51586.1"/>
    <property type="molecule type" value="Genomic_DNA"/>
</dbReference>
<name>T0ZTN4_9ZZZZ</name>
<sequence length="68" mass="7673">MSFGTRSRRASGYSIPPPRESPSFAMKSSTLRAKLYDLGITPSRGRPRVSNDNPYSESLFRTLKYCLL</sequence>
<evidence type="ECO:0000313" key="2">
    <source>
        <dbReference type="EMBL" id="EQD51586.1"/>
    </source>
</evidence>
<comment type="caution">
    <text evidence="2">The sequence shown here is derived from an EMBL/GenBank/DDBJ whole genome shotgun (WGS) entry which is preliminary data.</text>
</comment>
<dbReference type="SUPFAM" id="SSF53098">
    <property type="entry name" value="Ribonuclease H-like"/>
    <property type="match status" value="1"/>
</dbReference>